<dbReference type="Proteomes" id="UP001210925">
    <property type="component" value="Unassembled WGS sequence"/>
</dbReference>
<dbReference type="Pfam" id="PF09825">
    <property type="entry name" value="BPL_N"/>
    <property type="match status" value="1"/>
</dbReference>
<evidence type="ECO:0000256" key="1">
    <source>
        <dbReference type="SAM" id="SignalP"/>
    </source>
</evidence>
<dbReference type="InterPro" id="IPR013320">
    <property type="entry name" value="ConA-like_dom_sf"/>
</dbReference>
<organism evidence="3 4">
    <name type="scientific">Boothiomyces macroporosus</name>
    <dbReference type="NCBI Taxonomy" id="261099"/>
    <lineage>
        <taxon>Eukaryota</taxon>
        <taxon>Fungi</taxon>
        <taxon>Fungi incertae sedis</taxon>
        <taxon>Chytridiomycota</taxon>
        <taxon>Chytridiomycota incertae sedis</taxon>
        <taxon>Chytridiomycetes</taxon>
        <taxon>Rhizophydiales</taxon>
        <taxon>Terramycetaceae</taxon>
        <taxon>Boothiomyces</taxon>
    </lineage>
</organism>
<feature type="domain" description="MAM" evidence="2">
    <location>
        <begin position="332"/>
        <end position="495"/>
    </location>
</feature>
<dbReference type="InterPro" id="IPR019197">
    <property type="entry name" value="Biotin-prot_ligase_N"/>
</dbReference>
<dbReference type="Gene3D" id="2.60.120.200">
    <property type="match status" value="1"/>
</dbReference>
<dbReference type="EMBL" id="JADGKB010000129">
    <property type="protein sequence ID" value="KAJ3252803.1"/>
    <property type="molecule type" value="Genomic_DNA"/>
</dbReference>
<name>A0AAD5UEG4_9FUNG</name>
<dbReference type="PROSITE" id="PS50060">
    <property type="entry name" value="MAM_2"/>
    <property type="match status" value="1"/>
</dbReference>
<proteinExistence type="predicted"/>
<feature type="chain" id="PRO_5042240505" description="MAM domain-containing protein" evidence="1">
    <location>
        <begin position="16"/>
        <end position="495"/>
    </location>
</feature>
<sequence length="495" mass="54126">MNNLISAILFSVAQATCPITSSHTLAYLSDTTAGVTSETVGWANDYFTWLGTATGTTFSAIGLTATNIQTDCNLSSFPNLRTFFMPGGNAYTMQKTLGSAGKTNILGFLNRDQTNPSAYVGICAGGYYAAMGYYWETELFDINTVGAAGDNYQNFLNYVQGVHYEGPITDIRDEQYSFGLPPGWFRVVNTSNSQIMVYFGGATWNMNQVAAANDGLTHPVLYFNDFWGNKNLGNNMPAAWLYRTSTSSPYRAFLSSVHPEADNTGGYVQPGTVPQNNIYQNYAWLTHYVNNVSSTNYPTPATTLTPIINENPPHSTGLTANCYTTNVLFCDDFEIPTGSPIGLMYQWNRNMWDGYDDSVTWEYVQPWNVTYVSGPGHSGAGFASNFNTPSTGGGFNMIPASIMTAPVTTASTTNTLTYYYRLNRFGTGFLQVSVSYNGGAYTQLAKYTTNSLSWTKATFTLTANQPNTVVKFSCTTGSTSISYYCNIDDISISHT</sequence>
<accession>A0AAD5UEG4</accession>
<dbReference type="InterPro" id="IPR000998">
    <property type="entry name" value="MAM_dom"/>
</dbReference>
<comment type="caution">
    <text evidence="3">The sequence shown here is derived from an EMBL/GenBank/DDBJ whole genome shotgun (WGS) entry which is preliminary data.</text>
</comment>
<dbReference type="SUPFAM" id="SSF49899">
    <property type="entry name" value="Concanavalin A-like lectins/glucanases"/>
    <property type="match status" value="1"/>
</dbReference>
<evidence type="ECO:0000313" key="3">
    <source>
        <dbReference type="EMBL" id="KAJ3252803.1"/>
    </source>
</evidence>
<dbReference type="GO" id="GO:0016020">
    <property type="term" value="C:membrane"/>
    <property type="evidence" value="ECO:0007669"/>
    <property type="project" value="InterPro"/>
</dbReference>
<evidence type="ECO:0000259" key="2">
    <source>
        <dbReference type="PROSITE" id="PS50060"/>
    </source>
</evidence>
<keyword evidence="4" id="KW-1185">Reference proteome</keyword>
<gene>
    <name evidence="3" type="ORF">HK103_001137</name>
</gene>
<dbReference type="AlphaFoldDB" id="A0AAD5UEG4"/>
<evidence type="ECO:0000313" key="4">
    <source>
        <dbReference type="Proteomes" id="UP001210925"/>
    </source>
</evidence>
<protein>
    <recommendedName>
        <fullName evidence="2">MAM domain-containing protein</fullName>
    </recommendedName>
</protein>
<keyword evidence="1" id="KW-0732">Signal</keyword>
<feature type="signal peptide" evidence="1">
    <location>
        <begin position="1"/>
        <end position="15"/>
    </location>
</feature>
<reference evidence="3" key="1">
    <citation type="submission" date="2020-05" db="EMBL/GenBank/DDBJ databases">
        <title>Phylogenomic resolution of chytrid fungi.</title>
        <authorList>
            <person name="Stajich J.E."/>
            <person name="Amses K."/>
            <person name="Simmons R."/>
            <person name="Seto K."/>
            <person name="Myers J."/>
            <person name="Bonds A."/>
            <person name="Quandt C.A."/>
            <person name="Barry K."/>
            <person name="Liu P."/>
            <person name="Grigoriev I."/>
            <person name="Longcore J.E."/>
            <person name="James T.Y."/>
        </authorList>
    </citation>
    <scope>NUCLEOTIDE SEQUENCE</scope>
    <source>
        <strain evidence="3">PLAUS21</strain>
    </source>
</reference>